<evidence type="ECO:0000256" key="2">
    <source>
        <dbReference type="ARBA" id="ARBA00012438"/>
    </source>
</evidence>
<dbReference type="PANTHER" id="PTHR24421">
    <property type="entry name" value="NITRATE/NITRITE SENSOR PROTEIN NARX-RELATED"/>
    <property type="match status" value="1"/>
</dbReference>
<evidence type="ECO:0000313" key="13">
    <source>
        <dbReference type="Proteomes" id="UP000623608"/>
    </source>
</evidence>
<gene>
    <name evidence="12" type="ORF">Ate02nite_42750</name>
</gene>
<feature type="transmembrane region" description="Helical" evidence="10">
    <location>
        <begin position="555"/>
        <end position="582"/>
    </location>
</feature>
<organism evidence="12 13">
    <name type="scientific">Paractinoplanes tereljensis</name>
    <dbReference type="NCBI Taxonomy" id="571912"/>
    <lineage>
        <taxon>Bacteria</taxon>
        <taxon>Bacillati</taxon>
        <taxon>Actinomycetota</taxon>
        <taxon>Actinomycetes</taxon>
        <taxon>Micromonosporales</taxon>
        <taxon>Micromonosporaceae</taxon>
        <taxon>Paractinoplanes</taxon>
    </lineage>
</organism>
<dbReference type="Proteomes" id="UP000623608">
    <property type="component" value="Unassembled WGS sequence"/>
</dbReference>
<dbReference type="GO" id="GO:0000155">
    <property type="term" value="F:phosphorelay sensor kinase activity"/>
    <property type="evidence" value="ECO:0007669"/>
    <property type="project" value="InterPro"/>
</dbReference>
<name>A0A919TUN9_9ACTN</name>
<keyword evidence="7" id="KW-0067">ATP-binding</keyword>
<dbReference type="InterPro" id="IPR036890">
    <property type="entry name" value="HATPase_C_sf"/>
</dbReference>
<evidence type="ECO:0000256" key="9">
    <source>
        <dbReference type="SAM" id="MobiDB-lite"/>
    </source>
</evidence>
<dbReference type="Pfam" id="PF07730">
    <property type="entry name" value="HisKA_3"/>
    <property type="match status" value="1"/>
</dbReference>
<evidence type="ECO:0000256" key="1">
    <source>
        <dbReference type="ARBA" id="ARBA00000085"/>
    </source>
</evidence>
<dbReference type="GO" id="GO:0005524">
    <property type="term" value="F:ATP binding"/>
    <property type="evidence" value="ECO:0007669"/>
    <property type="project" value="UniProtKB-KW"/>
</dbReference>
<keyword evidence="5" id="KW-0547">Nucleotide-binding</keyword>
<dbReference type="InterPro" id="IPR050482">
    <property type="entry name" value="Sensor_HK_TwoCompSys"/>
</dbReference>
<keyword evidence="10" id="KW-0472">Membrane</keyword>
<sequence length="737" mass="75782">MKPWRTWLLPALLVAVQFALWPRHGVPSLQAAGLAGTTLAIGAALLWRRTRPVLTMIVVSTLIPLTIPQDSLLVISTADLVALFSVAARRDSRTTALATTGAVLVQAVVTAFDDEVGGDYWWIMLAVVAVYVMVAALGHRRGQWVRARTEAADRLAAAEEAEREAATAERHRLARELHDVSAHHLTSIVISASAAEMLSAQRPELRPEALTFAARTGQDTLAALHRLVAILPADELPPDRPQSLSDLAEAFDRLGQQVTTDLPPGDPPAAVADAAYGIAREALTNTLRYAPGGPVQLLLRYGREQAELTIDNDAHPAAPTAPGSASGLAPAAPGLGGGLAAAPGLGGDRAPAATGLASAAAGLGGGRGIPGMHERAATVGGTVTAGPRADGGWRVRAVLPLTSLPVRRQQWSPVALDAVLVALLLVVPFSSLAVSSAEDGLTVPGAALVVLAVLAHTVPLFWRRSHPWPVFAAVAATTWLGPLLVGLGVIPAGAAWLFLFSAGAEFAAVYSVASRAVPARLTWLSAGISAISSAAALGTLIALEPPDEPGVSLPGRILIAVFLAVVVAILLAIPATLSWLAGHLERRRRDRRQAREEAPVAAAMFRAADQARGERARVAAGLRAAVLQHAAQVPTAAAREDLPAVVAAARHALAAMRALLDGLSHPTTPPNDPAPVAAPVAAVIPDGVGPAATPVDSAGLMSAPLPRTVPPGVAPTQPGQTATSSAEPSGDPGPPRP</sequence>
<evidence type="ECO:0000256" key="3">
    <source>
        <dbReference type="ARBA" id="ARBA00022553"/>
    </source>
</evidence>
<dbReference type="AlphaFoldDB" id="A0A919TUN9"/>
<comment type="catalytic activity">
    <reaction evidence="1">
        <text>ATP + protein L-histidine = ADP + protein N-phospho-L-histidine.</text>
        <dbReference type="EC" id="2.7.13.3"/>
    </reaction>
</comment>
<evidence type="ECO:0000256" key="8">
    <source>
        <dbReference type="ARBA" id="ARBA00023012"/>
    </source>
</evidence>
<keyword evidence="6" id="KW-0418">Kinase</keyword>
<evidence type="ECO:0000313" key="12">
    <source>
        <dbReference type="EMBL" id="GIF21545.1"/>
    </source>
</evidence>
<dbReference type="RefSeq" id="WP_203808241.1">
    <property type="nucleotide sequence ID" value="NZ_BOMY01000030.1"/>
</dbReference>
<keyword evidence="8" id="KW-0902">Two-component regulatory system</keyword>
<accession>A0A919TUN9</accession>
<dbReference type="GO" id="GO:0046983">
    <property type="term" value="F:protein dimerization activity"/>
    <property type="evidence" value="ECO:0007669"/>
    <property type="project" value="InterPro"/>
</dbReference>
<keyword evidence="13" id="KW-1185">Reference proteome</keyword>
<feature type="transmembrane region" description="Helical" evidence="10">
    <location>
        <begin position="54"/>
        <end position="75"/>
    </location>
</feature>
<dbReference type="CDD" id="cd16917">
    <property type="entry name" value="HATPase_UhpB-NarQ-NarX-like"/>
    <property type="match status" value="1"/>
</dbReference>
<proteinExistence type="predicted"/>
<evidence type="ECO:0000256" key="5">
    <source>
        <dbReference type="ARBA" id="ARBA00022741"/>
    </source>
</evidence>
<protein>
    <recommendedName>
        <fullName evidence="2">histidine kinase</fullName>
        <ecNumber evidence="2">2.7.13.3</ecNumber>
    </recommendedName>
</protein>
<reference evidence="12" key="1">
    <citation type="submission" date="2021-01" db="EMBL/GenBank/DDBJ databases">
        <title>Whole genome shotgun sequence of Actinoplanes tereljensis NBRC 105297.</title>
        <authorList>
            <person name="Komaki H."/>
            <person name="Tamura T."/>
        </authorList>
    </citation>
    <scope>NUCLEOTIDE SEQUENCE</scope>
    <source>
        <strain evidence="12">NBRC 105297</strain>
    </source>
</reference>
<keyword evidence="10" id="KW-1133">Transmembrane helix</keyword>
<evidence type="ECO:0000256" key="4">
    <source>
        <dbReference type="ARBA" id="ARBA00022679"/>
    </source>
</evidence>
<keyword evidence="4" id="KW-0808">Transferase</keyword>
<evidence type="ECO:0000256" key="10">
    <source>
        <dbReference type="SAM" id="Phobius"/>
    </source>
</evidence>
<evidence type="ECO:0000256" key="7">
    <source>
        <dbReference type="ARBA" id="ARBA00022840"/>
    </source>
</evidence>
<dbReference type="Gene3D" id="1.20.5.1930">
    <property type="match status" value="1"/>
</dbReference>
<feature type="transmembrane region" description="Helical" evidence="10">
    <location>
        <begin position="441"/>
        <end position="462"/>
    </location>
</feature>
<keyword evidence="10" id="KW-0812">Transmembrane</keyword>
<evidence type="ECO:0000256" key="6">
    <source>
        <dbReference type="ARBA" id="ARBA00022777"/>
    </source>
</evidence>
<comment type="caution">
    <text evidence="12">The sequence shown here is derived from an EMBL/GenBank/DDBJ whole genome shotgun (WGS) entry which is preliminary data.</text>
</comment>
<feature type="transmembrane region" description="Helical" evidence="10">
    <location>
        <begin position="496"/>
        <end position="514"/>
    </location>
</feature>
<keyword evidence="3" id="KW-0597">Phosphoprotein</keyword>
<dbReference type="EMBL" id="BOMY01000030">
    <property type="protein sequence ID" value="GIF21545.1"/>
    <property type="molecule type" value="Genomic_DNA"/>
</dbReference>
<dbReference type="PANTHER" id="PTHR24421:SF10">
    <property type="entry name" value="NITRATE_NITRITE SENSOR PROTEIN NARQ"/>
    <property type="match status" value="1"/>
</dbReference>
<feature type="transmembrane region" description="Helical" evidence="10">
    <location>
        <begin position="120"/>
        <end position="138"/>
    </location>
</feature>
<dbReference type="EC" id="2.7.13.3" evidence="2"/>
<feature type="compositionally biased region" description="Polar residues" evidence="9">
    <location>
        <begin position="717"/>
        <end position="727"/>
    </location>
</feature>
<feature type="transmembrane region" description="Helical" evidence="10">
    <location>
        <begin position="469"/>
        <end position="490"/>
    </location>
</feature>
<evidence type="ECO:0000259" key="11">
    <source>
        <dbReference type="Pfam" id="PF07730"/>
    </source>
</evidence>
<feature type="transmembrane region" description="Helical" evidence="10">
    <location>
        <begin position="521"/>
        <end position="543"/>
    </location>
</feature>
<feature type="domain" description="Signal transduction histidine kinase subgroup 3 dimerisation and phosphoacceptor" evidence="11">
    <location>
        <begin position="169"/>
        <end position="231"/>
    </location>
</feature>
<feature type="transmembrane region" description="Helical" evidence="10">
    <location>
        <begin position="414"/>
        <end position="435"/>
    </location>
</feature>
<dbReference type="InterPro" id="IPR011712">
    <property type="entry name" value="Sig_transdc_His_kin_sub3_dim/P"/>
</dbReference>
<feature type="region of interest" description="Disordered" evidence="9">
    <location>
        <begin position="692"/>
        <end position="737"/>
    </location>
</feature>
<feature type="transmembrane region" description="Helical" evidence="10">
    <location>
        <begin position="29"/>
        <end position="47"/>
    </location>
</feature>
<dbReference type="GO" id="GO:0016020">
    <property type="term" value="C:membrane"/>
    <property type="evidence" value="ECO:0007669"/>
    <property type="project" value="InterPro"/>
</dbReference>
<dbReference type="Gene3D" id="3.30.565.10">
    <property type="entry name" value="Histidine kinase-like ATPase, C-terminal domain"/>
    <property type="match status" value="1"/>
</dbReference>